<name>A0A158DAR5_9BURK</name>
<dbReference type="Proteomes" id="UP000071859">
    <property type="component" value="Unassembled WGS sequence"/>
</dbReference>
<comment type="caution">
    <text evidence="1">The sequence shown here is derived from an EMBL/GenBank/DDBJ whole genome shotgun (WGS) entry which is preliminary data.</text>
</comment>
<dbReference type="InterPro" id="IPR046569">
    <property type="entry name" value="DUF6723"/>
</dbReference>
<dbReference type="EMBL" id="FCOX02000029">
    <property type="protein sequence ID" value="SAK91659.1"/>
    <property type="molecule type" value="Genomic_DNA"/>
</dbReference>
<evidence type="ECO:0000313" key="2">
    <source>
        <dbReference type="Proteomes" id="UP000071859"/>
    </source>
</evidence>
<dbReference type="AlphaFoldDB" id="A0A158DAR5"/>
<organism evidence="1 2">
    <name type="scientific">Caballeronia calidae</name>
    <dbReference type="NCBI Taxonomy" id="1777139"/>
    <lineage>
        <taxon>Bacteria</taxon>
        <taxon>Pseudomonadati</taxon>
        <taxon>Pseudomonadota</taxon>
        <taxon>Betaproteobacteria</taxon>
        <taxon>Burkholderiales</taxon>
        <taxon>Burkholderiaceae</taxon>
        <taxon>Caballeronia</taxon>
    </lineage>
</organism>
<gene>
    <name evidence="1" type="ORF">AWB78_04945</name>
</gene>
<accession>A0A158DAR5</accession>
<proteinExistence type="predicted"/>
<reference evidence="1" key="1">
    <citation type="submission" date="2016-01" db="EMBL/GenBank/DDBJ databases">
        <authorList>
            <person name="Peeters C."/>
        </authorList>
    </citation>
    <scope>NUCLEOTIDE SEQUENCE</scope>
    <source>
        <strain evidence="1">LMG 29321</strain>
    </source>
</reference>
<dbReference type="Pfam" id="PF20484">
    <property type="entry name" value="DUF6723"/>
    <property type="match status" value="1"/>
</dbReference>
<keyword evidence="2" id="KW-1185">Reference proteome</keyword>
<sequence length="80" mass="8765">MREAKAGKSEEDYMIYASYRPHIGNFFGTLKVVRQTDSRLLYPFDGADDIGPFPSKDAAKAAAAKLGGEIVEADLQDPEL</sequence>
<evidence type="ECO:0000313" key="1">
    <source>
        <dbReference type="EMBL" id="SAK91659.1"/>
    </source>
</evidence>
<protein>
    <submittedName>
        <fullName evidence="1">Uncharacterized protein</fullName>
    </submittedName>
</protein>